<organism evidence="1 2">
    <name type="scientific">Ferrovum myxofaciens</name>
    <dbReference type="NCBI Taxonomy" id="416213"/>
    <lineage>
        <taxon>Bacteria</taxon>
        <taxon>Pseudomonadati</taxon>
        <taxon>Pseudomonadota</taxon>
        <taxon>Betaproteobacteria</taxon>
        <taxon>Ferrovales</taxon>
        <taxon>Ferrovaceae</taxon>
        <taxon>Ferrovum</taxon>
    </lineage>
</organism>
<dbReference type="EMBL" id="CP071137">
    <property type="protein sequence ID" value="QWY77824.1"/>
    <property type="molecule type" value="Genomic_DNA"/>
</dbReference>
<evidence type="ECO:0000313" key="1">
    <source>
        <dbReference type="EMBL" id="QWY77824.1"/>
    </source>
</evidence>
<dbReference type="Proteomes" id="UP000683551">
    <property type="component" value="Chromosome"/>
</dbReference>
<dbReference type="RefSeq" id="WP_273145327.1">
    <property type="nucleotide sequence ID" value="NZ_CP053675.1"/>
</dbReference>
<sequence length="141" mass="16013">MGRFSSVNYQILEIQQLNLIMEKVMIETKIQWNKPEEVPPPFEKEILVLVGGQIYEGGVWSKYLKPLEVKISKEGPADVPSENSFDFDGFTSGRRNFMDCQFFLNELNGDDEDDPMGGWFSDAIVLWAESPFPGLIAIVDC</sequence>
<name>A0A9E6MXZ9_9PROT</name>
<dbReference type="AlphaFoldDB" id="A0A9E6MXZ9"/>
<protein>
    <submittedName>
        <fullName evidence="1">Uncharacterized protein</fullName>
    </submittedName>
</protein>
<gene>
    <name evidence="1" type="ORF">JZL65_01675</name>
</gene>
<proteinExistence type="predicted"/>
<reference evidence="1" key="1">
    <citation type="submission" date="2021-02" db="EMBL/GenBank/DDBJ databases">
        <title>Comparative genomics of Ferrovum myxofaciens strains, predominant extremophile bacteria forming large biofilm stalactites in acid mine ecosystems.</title>
        <authorList>
            <person name="Burkartova K."/>
            <person name="Ridl J."/>
            <person name="Pajer P."/>
            <person name="Falteisek L."/>
        </authorList>
    </citation>
    <scope>NUCLEOTIDE SEQUENCE</scope>
    <source>
        <strain evidence="1">MI1III</strain>
    </source>
</reference>
<evidence type="ECO:0000313" key="2">
    <source>
        <dbReference type="Proteomes" id="UP000683551"/>
    </source>
</evidence>
<accession>A0A9E6MXZ9</accession>